<sequence length="412" mass="45505">MDFLTELTNHNHRTPAVSVTVRPKEDKNGKGKDISTLITHRLIQLTLTDSRGFEADQLDLELDDTDGLLQLPSRGAVLSIGLGWQDSPLTYKGEYTVDELTHTGPPDKVTIRARSADLRGSLMNKHERSFHRSTIGKIVKQIADENKLKAMVGKEFENYEIKHIDQTNESSINLLQRLAEQHDAIATVKNGSLLFIKAGNGTTASGKPLPVFMITRSSGDSHSFSIAEGDNYKAVKAYWHNTDTGKRGEVTWDENSQVKKVTKPTMRKKTKVKRGADGKPIKGKDGKSVKETVFVQGKGRKVNQVVQSKPIESDSEAIKTLRHTYATEQSAINACKRQFEKLERGVATFSLTLAEGNAELIPELPVQVTGFKAEIDSNEWIISQVTHSLSKGGGFATALEMELKPKEEKGEG</sequence>
<evidence type="ECO:0000313" key="2">
    <source>
        <dbReference type="Proteomes" id="UP000054123"/>
    </source>
</evidence>
<dbReference type="RefSeq" id="WP_042803584.1">
    <property type="nucleotide sequence ID" value="NZ_AVSP01000005.1"/>
</dbReference>
<dbReference type="InterPro" id="IPR052726">
    <property type="entry name" value="Phage_Baseplate_Hub"/>
</dbReference>
<keyword evidence="2" id="KW-1185">Reference proteome</keyword>
<dbReference type="OrthoDB" id="4070623at2"/>
<protein>
    <submittedName>
        <fullName evidence="1">Tail protein</fullName>
    </submittedName>
</protein>
<dbReference type="EMBL" id="JANJ01000006">
    <property type="protein sequence ID" value="EXI61659.1"/>
    <property type="molecule type" value="Genomic_DNA"/>
</dbReference>
<dbReference type="PANTHER" id="PTHR35862:SF3">
    <property type="entry name" value="FELS-2 PROPHAGE PROTEIN"/>
    <property type="match status" value="1"/>
</dbReference>
<dbReference type="Pfam" id="PF05954">
    <property type="entry name" value="Phage_GPD"/>
    <property type="match status" value="1"/>
</dbReference>
<dbReference type="PANTHER" id="PTHR35862">
    <property type="entry name" value="FELS-2 PROPHAGE PROTEIN"/>
    <property type="match status" value="1"/>
</dbReference>
<evidence type="ECO:0000313" key="1">
    <source>
        <dbReference type="EMBL" id="EXI61659.1"/>
    </source>
</evidence>
<dbReference type="AlphaFoldDB" id="A0A011P577"/>
<dbReference type="PATRIC" id="fig|1450449.3.peg.1724"/>
<comment type="caution">
    <text evidence="1">The sequence shown here is derived from an EMBL/GenBank/DDBJ whole genome shotgun (WGS) entry which is preliminary data.</text>
</comment>
<gene>
    <name evidence="1" type="ORF">AK33_08705</name>
</gene>
<accession>A0A011P577</accession>
<name>A0A011P577_9PAST</name>
<reference evidence="1 2" key="1">
    <citation type="journal article" date="2014" name="Genome Announc.">
        <title>Genome Sequence of a Presumptive Mannheimia haemolytica Strain with an A1/A6-Cross-Reactive Serotype from a White-Tailed Deer (Odocoileus virginianus).</title>
        <authorList>
            <person name="Lawrence P.K."/>
            <person name="Bey R.F."/>
            <person name="Wiener B."/>
            <person name="Kittichotirat W."/>
            <person name="Bumgarner R.E."/>
        </authorList>
    </citation>
    <scope>NUCLEOTIDE SEQUENCE [LARGE SCALE GENOMIC DNA]</scope>
    <source>
        <strain evidence="1 2">PKL10</strain>
    </source>
</reference>
<dbReference type="Proteomes" id="UP000054123">
    <property type="component" value="Unassembled WGS sequence"/>
</dbReference>
<organism evidence="1 2">
    <name type="scientific">Mannheimia granulomatis</name>
    <dbReference type="NCBI Taxonomy" id="85402"/>
    <lineage>
        <taxon>Bacteria</taxon>
        <taxon>Pseudomonadati</taxon>
        <taxon>Pseudomonadota</taxon>
        <taxon>Gammaproteobacteria</taxon>
        <taxon>Pasteurellales</taxon>
        <taxon>Pasteurellaceae</taxon>
        <taxon>Mannheimia</taxon>
    </lineage>
</organism>
<dbReference type="SUPFAM" id="SSF69279">
    <property type="entry name" value="Phage tail proteins"/>
    <property type="match status" value="1"/>
</dbReference>
<proteinExistence type="predicted"/>